<dbReference type="InterPro" id="IPR002508">
    <property type="entry name" value="MurNAc-LAA_cat"/>
</dbReference>
<organism evidence="2 3">
    <name type="scientific">Moorena producens 3L</name>
    <dbReference type="NCBI Taxonomy" id="489825"/>
    <lineage>
        <taxon>Bacteria</taxon>
        <taxon>Bacillati</taxon>
        <taxon>Cyanobacteriota</taxon>
        <taxon>Cyanophyceae</taxon>
        <taxon>Coleofasciculales</taxon>
        <taxon>Coleofasciculaceae</taxon>
        <taxon>Moorena</taxon>
    </lineage>
</organism>
<dbReference type="InterPro" id="IPR002901">
    <property type="entry name" value="MGlyc_endo_b_GlcNAc-like_dom"/>
</dbReference>
<dbReference type="CDD" id="cd02696">
    <property type="entry name" value="MurNAc-LAA"/>
    <property type="match status" value="1"/>
</dbReference>
<dbReference type="Proteomes" id="UP000003959">
    <property type="component" value="Unassembled WGS sequence"/>
</dbReference>
<name>F4XZ78_9CYAN</name>
<dbReference type="EMBL" id="GL890960">
    <property type="protein sequence ID" value="EGJ30099.1"/>
    <property type="molecule type" value="Genomic_DNA"/>
</dbReference>
<dbReference type="SMART" id="SM00646">
    <property type="entry name" value="Ami_3"/>
    <property type="match status" value="1"/>
</dbReference>
<reference evidence="3" key="1">
    <citation type="journal article" date="2011" name="Proc. Natl. Acad. Sci. U.S.A.">
        <title>Genomic insights into the physiology and ecology of the marine filamentous cyanobacterium Lyngbya majuscula.</title>
        <authorList>
            <person name="Jones A.C."/>
            <person name="Monroe E.A."/>
            <person name="Podell S."/>
            <person name="Hess W.R."/>
            <person name="Klages S."/>
            <person name="Esquenazi E."/>
            <person name="Niessen S."/>
            <person name="Hoover H."/>
            <person name="Rothmann M."/>
            <person name="Lasken R.S."/>
            <person name="Yates J.R.III."/>
            <person name="Reinhardt R."/>
            <person name="Kube M."/>
            <person name="Burkart M.D."/>
            <person name="Allen E.E."/>
            <person name="Dorrestein P.C."/>
            <person name="Gerwick W.H."/>
            <person name="Gerwick L."/>
        </authorList>
    </citation>
    <scope>NUCLEOTIDE SEQUENCE [LARGE SCALE GENOMIC DNA]</scope>
    <source>
        <strain evidence="3">3L</strain>
    </source>
</reference>
<evidence type="ECO:0000313" key="3">
    <source>
        <dbReference type="Proteomes" id="UP000003959"/>
    </source>
</evidence>
<dbReference type="HOGENOM" id="CLU_030097_0_0_3"/>
<protein>
    <submittedName>
        <fullName evidence="2">N-acetylmuramoyl-L-alanine amidase</fullName>
    </submittedName>
</protein>
<gene>
    <name evidence="2" type="ORF">LYNGBM3L_56380</name>
</gene>
<sequence length="467" mass="52658">MRKLLARLFKAIYRIIFRPKNGKLRRRDQPMARILISAGHDLKDPGVVALGTTESREMILTRNEIVKELELRGVDCIVVPDSLSRRDTIRWINTNAVPGDVALEIHGNAFNGSLRGAQAFYIYGNDERQLDAQLLLNALLQEIPELPSRGVQPDIHSPNRRGLSFCRQVAVSSVLMQLCFIDNPQDLELLQNQREKFAKGIAQGLIQWSGQTPKTPEFPTINIFIKQQKYDEKGILINSNAFIPVDLVEMLGISLTDREDIRQISYGNVVYVKAVDLQEFNIAASWENQTKTVILNSLPRTLLEDGDQIMGMGNATESQLKSFLEKNNEDGLKQFPDLPRLYIEEAENELVNHDVAFCQMCLETDYLRFGGKVKPEQNNFCGLGTVEASAAGATFPDPKTGVKAHIEHLKAYASTDMINEPPIVDPRFDYVPRGVAPSVYDLGRRWNPDLEYGNQIMVLIKQLYGVF</sequence>
<dbReference type="AlphaFoldDB" id="F4XZ78"/>
<dbReference type="Pfam" id="PF01520">
    <property type="entry name" value="Amidase_3"/>
    <property type="match status" value="1"/>
</dbReference>
<proteinExistence type="predicted"/>
<evidence type="ECO:0000313" key="2">
    <source>
        <dbReference type="EMBL" id="EGJ30099.1"/>
    </source>
</evidence>
<dbReference type="Pfam" id="PF01832">
    <property type="entry name" value="Glucosaminidase"/>
    <property type="match status" value="1"/>
</dbReference>
<dbReference type="GO" id="GO:0008745">
    <property type="term" value="F:N-acetylmuramoyl-L-alanine amidase activity"/>
    <property type="evidence" value="ECO:0007669"/>
    <property type="project" value="InterPro"/>
</dbReference>
<dbReference type="SUPFAM" id="SSF53187">
    <property type="entry name" value="Zn-dependent exopeptidases"/>
    <property type="match status" value="1"/>
</dbReference>
<dbReference type="GO" id="GO:0009253">
    <property type="term" value="P:peptidoglycan catabolic process"/>
    <property type="evidence" value="ECO:0007669"/>
    <property type="project" value="InterPro"/>
</dbReference>
<accession>F4XZ78</accession>
<dbReference type="eggNOG" id="COG0860">
    <property type="taxonomic scope" value="Bacteria"/>
</dbReference>
<evidence type="ECO:0000259" key="1">
    <source>
        <dbReference type="SMART" id="SM00646"/>
    </source>
</evidence>
<feature type="domain" description="MurNAc-LAA" evidence="1">
    <location>
        <begin position="92"/>
        <end position="206"/>
    </location>
</feature>
<dbReference type="Gene3D" id="3.40.630.40">
    <property type="entry name" value="Zn-dependent exopeptidases"/>
    <property type="match status" value="1"/>
</dbReference>
<keyword evidence="3" id="KW-1185">Reference proteome</keyword>
<dbReference type="GO" id="GO:0004040">
    <property type="term" value="F:amidase activity"/>
    <property type="evidence" value="ECO:0007669"/>
    <property type="project" value="InterPro"/>
</dbReference>